<protein>
    <submittedName>
        <fullName evidence="1">Uncharacterized protein</fullName>
    </submittedName>
</protein>
<proteinExistence type="predicted"/>
<dbReference type="EMBL" id="CAMGYJ010000010">
    <property type="protein sequence ID" value="CAI0552939.1"/>
    <property type="molecule type" value="Genomic_DNA"/>
</dbReference>
<evidence type="ECO:0000313" key="2">
    <source>
        <dbReference type="Proteomes" id="UP001154282"/>
    </source>
</evidence>
<organism evidence="1 2">
    <name type="scientific">Linum tenue</name>
    <dbReference type="NCBI Taxonomy" id="586396"/>
    <lineage>
        <taxon>Eukaryota</taxon>
        <taxon>Viridiplantae</taxon>
        <taxon>Streptophyta</taxon>
        <taxon>Embryophyta</taxon>
        <taxon>Tracheophyta</taxon>
        <taxon>Spermatophyta</taxon>
        <taxon>Magnoliopsida</taxon>
        <taxon>eudicotyledons</taxon>
        <taxon>Gunneridae</taxon>
        <taxon>Pentapetalae</taxon>
        <taxon>rosids</taxon>
        <taxon>fabids</taxon>
        <taxon>Malpighiales</taxon>
        <taxon>Linaceae</taxon>
        <taxon>Linum</taxon>
    </lineage>
</organism>
<evidence type="ECO:0000313" key="1">
    <source>
        <dbReference type="EMBL" id="CAI0552939.1"/>
    </source>
</evidence>
<dbReference type="Proteomes" id="UP001154282">
    <property type="component" value="Unassembled WGS sequence"/>
</dbReference>
<gene>
    <name evidence="1" type="ORF">LITE_LOCUS46649</name>
</gene>
<sequence>MATHEFQRRNSISQLPRSAITCSFDLVLYLSINRAVQSQKVVSSEDARNWKAMRRGHLFISRNSEMVRKILQFPCDNRMLKLLPVLWTPDAMPLRLQH</sequence>
<keyword evidence="2" id="KW-1185">Reference proteome</keyword>
<reference evidence="1" key="1">
    <citation type="submission" date="2022-08" db="EMBL/GenBank/DDBJ databases">
        <authorList>
            <person name="Gutierrez-Valencia J."/>
        </authorList>
    </citation>
    <scope>NUCLEOTIDE SEQUENCE</scope>
</reference>
<comment type="caution">
    <text evidence="1">The sequence shown here is derived from an EMBL/GenBank/DDBJ whole genome shotgun (WGS) entry which is preliminary data.</text>
</comment>
<name>A0AAV0R8R6_9ROSI</name>
<accession>A0AAV0R8R6</accession>
<dbReference type="AlphaFoldDB" id="A0AAV0R8R6"/>